<reference evidence="3 4" key="1">
    <citation type="submission" date="2016-10" db="EMBL/GenBank/DDBJ databases">
        <authorList>
            <person name="Varghese N."/>
            <person name="Submissions S."/>
        </authorList>
    </citation>
    <scope>NUCLEOTIDE SEQUENCE [LARGE SCALE GENOMIC DNA]</scope>
    <source>
        <strain evidence="3 4">BS2776</strain>
    </source>
</reference>
<feature type="domain" description="HTH cro/C1-type" evidence="1">
    <location>
        <begin position="7"/>
        <end position="61"/>
    </location>
</feature>
<organism evidence="2 5">
    <name type="scientific">Pseudomonas poae</name>
    <dbReference type="NCBI Taxonomy" id="200451"/>
    <lineage>
        <taxon>Bacteria</taxon>
        <taxon>Pseudomonadati</taxon>
        <taxon>Pseudomonadota</taxon>
        <taxon>Gammaproteobacteria</taxon>
        <taxon>Pseudomonadales</taxon>
        <taxon>Pseudomonadaceae</taxon>
        <taxon>Pseudomonas</taxon>
    </lineage>
</organism>
<proteinExistence type="predicted"/>
<accession>A0AAP2WGK7</accession>
<gene>
    <name evidence="2" type="ORF">GIV46_05645</name>
    <name evidence="3" type="ORF">SAMN04490208_5483</name>
</gene>
<dbReference type="EMBL" id="LT629706">
    <property type="protein sequence ID" value="SDO93913.1"/>
    <property type="molecule type" value="Genomic_DNA"/>
</dbReference>
<sequence length="109" mass="12430">MKEIGRRLKQERRRMGLTLRKLAEMGGVTTAEQRHYELSEAMPEADYLAALANHGMDVVYVVTGKKQAVVKMSWEDAQALLDSRAISDDLFQNDPDEEIYFKVSRPSKV</sequence>
<dbReference type="InterPro" id="IPR010982">
    <property type="entry name" value="Lambda_DNA-bd_dom_sf"/>
</dbReference>
<dbReference type="AlphaFoldDB" id="A0AAP2WGK7"/>
<evidence type="ECO:0000313" key="2">
    <source>
        <dbReference type="EMBL" id="MCF5654498.1"/>
    </source>
</evidence>
<reference evidence="2" key="2">
    <citation type="submission" date="2019-11" db="EMBL/GenBank/DDBJ databases">
        <title>Epiphytic Pseudomonas syringae from cherry orchards.</title>
        <authorList>
            <person name="Hulin M.T."/>
        </authorList>
    </citation>
    <scope>NUCLEOTIDE SEQUENCE</scope>
    <source>
        <strain evidence="2">PA-2-1F</strain>
    </source>
</reference>
<evidence type="ECO:0000259" key="1">
    <source>
        <dbReference type="SMART" id="SM00530"/>
    </source>
</evidence>
<dbReference type="CDD" id="cd00093">
    <property type="entry name" value="HTH_XRE"/>
    <property type="match status" value="1"/>
</dbReference>
<dbReference type="SUPFAM" id="SSF47413">
    <property type="entry name" value="lambda repressor-like DNA-binding domains"/>
    <property type="match status" value="1"/>
</dbReference>
<dbReference type="InterPro" id="IPR001387">
    <property type="entry name" value="Cro/C1-type_HTH"/>
</dbReference>
<dbReference type="Gene3D" id="1.10.260.40">
    <property type="entry name" value="lambda repressor-like DNA-binding domains"/>
    <property type="match status" value="1"/>
</dbReference>
<dbReference type="Proteomes" id="UP000814126">
    <property type="component" value="Unassembled WGS sequence"/>
</dbReference>
<dbReference type="GO" id="GO:0003677">
    <property type="term" value="F:DNA binding"/>
    <property type="evidence" value="ECO:0007669"/>
    <property type="project" value="InterPro"/>
</dbReference>
<dbReference type="EMBL" id="WJZX01000011">
    <property type="protein sequence ID" value="MCF5654498.1"/>
    <property type="molecule type" value="Genomic_DNA"/>
</dbReference>
<evidence type="ECO:0000313" key="4">
    <source>
        <dbReference type="Proteomes" id="UP000181903"/>
    </source>
</evidence>
<dbReference type="Proteomes" id="UP000181903">
    <property type="component" value="Chromosome I"/>
</dbReference>
<keyword evidence="4" id="KW-1185">Reference proteome</keyword>
<dbReference type="RefSeq" id="WP_003232173.1">
    <property type="nucleotide sequence ID" value="NZ_CP142150.1"/>
</dbReference>
<evidence type="ECO:0000313" key="5">
    <source>
        <dbReference type="Proteomes" id="UP000814126"/>
    </source>
</evidence>
<dbReference type="GeneID" id="45488148"/>
<dbReference type="SMART" id="SM00530">
    <property type="entry name" value="HTH_XRE"/>
    <property type="match status" value="1"/>
</dbReference>
<evidence type="ECO:0000313" key="3">
    <source>
        <dbReference type="EMBL" id="SDO93913.1"/>
    </source>
</evidence>
<protein>
    <submittedName>
        <fullName evidence="2">XRE family transcriptional regulator</fullName>
    </submittedName>
</protein>
<name>A0AAP2WGK7_9PSED</name>